<evidence type="ECO:0000313" key="2">
    <source>
        <dbReference type="Proteomes" id="UP001189429"/>
    </source>
</evidence>
<protein>
    <recommendedName>
        <fullName evidence="3">Reverse transcriptase domain-containing protein</fullName>
    </recommendedName>
</protein>
<dbReference type="Proteomes" id="UP001189429">
    <property type="component" value="Unassembled WGS sequence"/>
</dbReference>
<accession>A0ABN9XHD8</accession>
<dbReference type="EMBL" id="CAUYUJ010020551">
    <property type="protein sequence ID" value="CAK0899125.1"/>
    <property type="molecule type" value="Genomic_DNA"/>
</dbReference>
<name>A0ABN9XHD8_9DINO</name>
<keyword evidence="2" id="KW-1185">Reference proteome</keyword>
<evidence type="ECO:0008006" key="3">
    <source>
        <dbReference type="Google" id="ProtNLM"/>
    </source>
</evidence>
<proteinExistence type="predicted"/>
<sequence>MVAAYADDIYIAGLAANLEASCDVLAAELARVGLRRAPEKTKFWLASPEAAQTLPDALHHAAVLDLPALGCTLYHHDRADDLAAGFGTSEQGMQKVAGAILRYVTVGAPQHLLRSRLLSEQALAAYDGAVADAWAELIDVDLAPEQIAIGSLPLRYGGGAFGLATPRASAAFHAGWRQHLWRQCAGAPLYTEQGLRSACPGLAAELQKARVHLAACAPALVGDAKLDFTAEPHKHMQKMIMDALAPHARETILNGVQVPFRARLRQAGGARAGSFTCVPQPGNQVISDEAWRMALRRRRICFRK</sequence>
<comment type="caution">
    <text evidence="1">The sequence shown here is derived from an EMBL/GenBank/DDBJ whole genome shotgun (WGS) entry which is preliminary data.</text>
</comment>
<evidence type="ECO:0000313" key="1">
    <source>
        <dbReference type="EMBL" id="CAK0899125.1"/>
    </source>
</evidence>
<gene>
    <name evidence="1" type="ORF">PCOR1329_LOCUS76712</name>
</gene>
<reference evidence="1" key="1">
    <citation type="submission" date="2023-10" db="EMBL/GenBank/DDBJ databases">
        <authorList>
            <person name="Chen Y."/>
            <person name="Shah S."/>
            <person name="Dougan E. K."/>
            <person name="Thang M."/>
            <person name="Chan C."/>
        </authorList>
    </citation>
    <scope>NUCLEOTIDE SEQUENCE [LARGE SCALE GENOMIC DNA]</scope>
</reference>
<organism evidence="1 2">
    <name type="scientific">Prorocentrum cordatum</name>
    <dbReference type="NCBI Taxonomy" id="2364126"/>
    <lineage>
        <taxon>Eukaryota</taxon>
        <taxon>Sar</taxon>
        <taxon>Alveolata</taxon>
        <taxon>Dinophyceae</taxon>
        <taxon>Prorocentrales</taxon>
        <taxon>Prorocentraceae</taxon>
        <taxon>Prorocentrum</taxon>
    </lineage>
</organism>